<reference evidence="3" key="3">
    <citation type="submission" date="2025-09" db="UniProtKB">
        <authorList>
            <consortium name="Ensembl"/>
        </authorList>
    </citation>
    <scope>IDENTIFICATION</scope>
</reference>
<name>A0A3P8W5V7_CYNSE</name>
<proteinExistence type="inferred from homology"/>
<reference evidence="3" key="2">
    <citation type="submission" date="2025-08" db="UniProtKB">
        <authorList>
            <consortium name="Ensembl"/>
        </authorList>
    </citation>
    <scope>IDENTIFICATION</scope>
</reference>
<feature type="region of interest" description="Disordered" evidence="2">
    <location>
        <begin position="42"/>
        <end position="134"/>
    </location>
</feature>
<dbReference type="PANTHER" id="PTHR14581">
    <property type="match status" value="1"/>
</dbReference>
<feature type="compositionally biased region" description="Basic residues" evidence="2">
    <location>
        <begin position="90"/>
        <end position="100"/>
    </location>
</feature>
<dbReference type="Ensembl" id="ENSCSET00000022196.1">
    <property type="protein sequence ID" value="ENSCSEP00000021917.1"/>
    <property type="gene ID" value="ENSCSEG00000013984.1"/>
</dbReference>
<protein>
    <submittedName>
        <fullName evidence="3">Proline rich 15 like a</fullName>
    </submittedName>
</protein>
<keyword evidence="4" id="KW-1185">Reference proteome</keyword>
<evidence type="ECO:0000313" key="3">
    <source>
        <dbReference type="Ensembl" id="ENSCSEP00000021917.1"/>
    </source>
</evidence>
<accession>A0A3P8W5V7</accession>
<feature type="compositionally biased region" description="Polar residues" evidence="2">
    <location>
        <begin position="54"/>
        <end position="63"/>
    </location>
</feature>
<dbReference type="GeneTree" id="ENSGT00940000154534"/>
<evidence type="ECO:0000256" key="2">
    <source>
        <dbReference type="SAM" id="MobiDB-lite"/>
    </source>
</evidence>
<evidence type="ECO:0000256" key="1">
    <source>
        <dbReference type="ARBA" id="ARBA00010096"/>
    </source>
</evidence>
<organism evidence="3 4">
    <name type="scientific">Cynoglossus semilaevis</name>
    <name type="common">Tongue sole</name>
    <dbReference type="NCBI Taxonomy" id="244447"/>
    <lineage>
        <taxon>Eukaryota</taxon>
        <taxon>Metazoa</taxon>
        <taxon>Chordata</taxon>
        <taxon>Craniata</taxon>
        <taxon>Vertebrata</taxon>
        <taxon>Euteleostomi</taxon>
        <taxon>Actinopterygii</taxon>
        <taxon>Neopterygii</taxon>
        <taxon>Teleostei</taxon>
        <taxon>Neoteleostei</taxon>
        <taxon>Acanthomorphata</taxon>
        <taxon>Carangaria</taxon>
        <taxon>Pleuronectiformes</taxon>
        <taxon>Pleuronectoidei</taxon>
        <taxon>Cynoglossidae</taxon>
        <taxon>Cynoglossinae</taxon>
        <taxon>Cynoglossus</taxon>
    </lineage>
</organism>
<dbReference type="InParanoid" id="A0A3P8W5V7"/>
<dbReference type="AlphaFoldDB" id="A0A3P8W5V7"/>
<comment type="similarity">
    <text evidence="1">Belongs to the PRR15 family.</text>
</comment>
<dbReference type="Pfam" id="PF15321">
    <property type="entry name" value="ATAD4"/>
    <property type="match status" value="1"/>
</dbReference>
<reference evidence="3 4" key="1">
    <citation type="journal article" date="2014" name="Nat. Genet.">
        <title>Whole-genome sequence of a flatfish provides insights into ZW sex chromosome evolution and adaptation to a benthic lifestyle.</title>
        <authorList>
            <person name="Chen S."/>
            <person name="Zhang G."/>
            <person name="Shao C."/>
            <person name="Huang Q."/>
            <person name="Liu G."/>
            <person name="Zhang P."/>
            <person name="Song W."/>
            <person name="An N."/>
            <person name="Chalopin D."/>
            <person name="Volff J.N."/>
            <person name="Hong Y."/>
            <person name="Li Q."/>
            <person name="Sha Z."/>
            <person name="Zhou H."/>
            <person name="Xie M."/>
            <person name="Yu Q."/>
            <person name="Liu Y."/>
            <person name="Xiang H."/>
            <person name="Wang N."/>
            <person name="Wu K."/>
            <person name="Yang C."/>
            <person name="Zhou Q."/>
            <person name="Liao X."/>
            <person name="Yang L."/>
            <person name="Hu Q."/>
            <person name="Zhang J."/>
            <person name="Meng L."/>
            <person name="Jin L."/>
            <person name="Tian Y."/>
            <person name="Lian J."/>
            <person name="Yang J."/>
            <person name="Miao G."/>
            <person name="Liu S."/>
            <person name="Liang Z."/>
            <person name="Yan F."/>
            <person name="Li Y."/>
            <person name="Sun B."/>
            <person name="Zhang H."/>
            <person name="Zhang J."/>
            <person name="Zhu Y."/>
            <person name="Du M."/>
            <person name="Zhao Y."/>
            <person name="Schartl M."/>
            <person name="Tang Q."/>
            <person name="Wang J."/>
        </authorList>
    </citation>
    <scope>NUCLEOTIDE SEQUENCE</scope>
</reference>
<evidence type="ECO:0000313" key="4">
    <source>
        <dbReference type="Proteomes" id="UP000265120"/>
    </source>
</evidence>
<dbReference type="Proteomes" id="UP000265120">
    <property type="component" value="Chromosome 17"/>
</dbReference>
<feature type="compositionally biased region" description="Basic and acidic residues" evidence="2">
    <location>
        <begin position="75"/>
        <end position="84"/>
    </location>
</feature>
<sequence length="134" mass="15068">MTGNHTQVGRQLWSPLLHCVCLTGAPHPAPWWKFSFMRKPKSQPKVLHEIPAESVSNSTSGQHGSAGGAEVDSQLEARLERIVDKTTGTKGRHVKVSHSGRYKEQKRVRTTLTENQEMFRGENPATDENQRVRK</sequence>
<dbReference type="InterPro" id="IPR028237">
    <property type="entry name" value="PRR15"/>
</dbReference>
<dbReference type="STRING" id="244447.ENSCSEP00000021917"/>
<dbReference type="PANTHER" id="PTHR14581:SF5">
    <property type="entry name" value="PROLINE-RICH PROTEIN 15-LIKE PROTEIN"/>
    <property type="match status" value="1"/>
</dbReference>